<gene>
    <name evidence="1" type="ORF">NCTC12965_07252</name>
</gene>
<protein>
    <recommendedName>
        <fullName evidence="2">PAS domain-containing protein</fullName>
    </recommendedName>
</protein>
<dbReference type="AlphaFoldDB" id="A0A4U9WCS1"/>
<dbReference type="EMBL" id="CABEEZ010000139">
    <property type="protein sequence ID" value="VTR56940.1"/>
    <property type="molecule type" value="Genomic_DNA"/>
</dbReference>
<name>A0A4U9WCS1_SERFO</name>
<accession>A0A4U9WCS1</accession>
<evidence type="ECO:0000313" key="1">
    <source>
        <dbReference type="EMBL" id="VTR56940.1"/>
    </source>
</evidence>
<sequence length="47" mass="5280">MFLNLRQSNSPWHAELAAIEDAVAMIVFKPDGTVLRANDLFLQTMGF</sequence>
<organism evidence="1">
    <name type="scientific">Serratia fonticola</name>
    <dbReference type="NCBI Taxonomy" id="47917"/>
    <lineage>
        <taxon>Bacteria</taxon>
        <taxon>Pseudomonadati</taxon>
        <taxon>Pseudomonadota</taxon>
        <taxon>Gammaproteobacteria</taxon>
        <taxon>Enterobacterales</taxon>
        <taxon>Yersiniaceae</taxon>
        <taxon>Serratia</taxon>
    </lineage>
</organism>
<proteinExistence type="predicted"/>
<reference evidence="1" key="1">
    <citation type="submission" date="2019-05" db="EMBL/GenBank/DDBJ databases">
        <authorList>
            <consortium name="Pathogen Informatics"/>
        </authorList>
    </citation>
    <scope>NUCLEOTIDE SEQUENCE [LARGE SCALE GENOMIC DNA]</scope>
    <source>
        <strain evidence="1">NCTC12965</strain>
    </source>
</reference>
<evidence type="ECO:0008006" key="2">
    <source>
        <dbReference type="Google" id="ProtNLM"/>
    </source>
</evidence>